<dbReference type="AlphaFoldDB" id="K9DVQ8"/>
<evidence type="ECO:0000313" key="1">
    <source>
        <dbReference type="EMBL" id="EKU89034.1"/>
    </source>
</evidence>
<dbReference type="RefSeq" id="WP_009131432.1">
    <property type="nucleotide sequence ID" value="NZ_JH992943.1"/>
</dbReference>
<dbReference type="Proteomes" id="UP000009872">
    <property type="component" value="Unassembled WGS sequence"/>
</dbReference>
<dbReference type="EMBL" id="ADLF01000016">
    <property type="protein sequence ID" value="EKU89034.1"/>
    <property type="molecule type" value="Genomic_DNA"/>
</dbReference>
<evidence type="ECO:0008006" key="3">
    <source>
        <dbReference type="Google" id="ProtNLM"/>
    </source>
</evidence>
<protein>
    <recommendedName>
        <fullName evidence="3">SGNH/GDSL hydrolase family protein</fullName>
    </recommendedName>
</protein>
<dbReference type="eggNOG" id="COG2755">
    <property type="taxonomic scope" value="Bacteria"/>
</dbReference>
<dbReference type="STRING" id="742727.HMPREF9447_03908"/>
<organism evidence="1 2">
    <name type="scientific">Bacteroides oleiciplenus YIT 12058</name>
    <dbReference type="NCBI Taxonomy" id="742727"/>
    <lineage>
        <taxon>Bacteria</taxon>
        <taxon>Pseudomonadati</taxon>
        <taxon>Bacteroidota</taxon>
        <taxon>Bacteroidia</taxon>
        <taxon>Bacteroidales</taxon>
        <taxon>Bacteroidaceae</taxon>
        <taxon>Bacteroides</taxon>
    </lineage>
</organism>
<name>K9DVQ8_9BACE</name>
<sequence length="307" mass="35641">MKRGALFTLLLLLVCAGIELYLLTVLNEYSYKKQYVEQHSEDIQLLILGHSHVANGINPKLLDIGAFNMSNQGRTTYYDAVLAERYIPQLKNLQYVIWPLGYNFQYSSYRYPCIHRKDVDYASSYKCMYEKYMNIPYDISGIYWSELLHSKLNYGRRMFSSSKNFFASGICDTLGFEGLDIAKRNLTWQTEKLPFEVDYKNSNADLALAENLSCMKRIAKVCKDTHVTLIVVSTPCYKTYLELTTPKGLKEMQDCIDSMKSVNPMLEYYNYINDDRFVEEDFFNSCHLSIVGANKFTRIIATECLQR</sequence>
<dbReference type="PATRIC" id="fig|742727.4.peg.3983"/>
<dbReference type="HOGENOM" id="CLU_075575_1_0_10"/>
<comment type="caution">
    <text evidence="1">The sequence shown here is derived from an EMBL/GenBank/DDBJ whole genome shotgun (WGS) entry which is preliminary data.</text>
</comment>
<accession>K9DVQ8</accession>
<keyword evidence="2" id="KW-1185">Reference proteome</keyword>
<proteinExistence type="predicted"/>
<evidence type="ECO:0000313" key="2">
    <source>
        <dbReference type="Proteomes" id="UP000009872"/>
    </source>
</evidence>
<gene>
    <name evidence="1" type="ORF">HMPREF9447_03908</name>
</gene>
<reference evidence="1 2" key="1">
    <citation type="submission" date="2012-09" db="EMBL/GenBank/DDBJ databases">
        <title>The Genome Sequence of Bacteroides oleiciplenus YIT 12058.</title>
        <authorList>
            <consortium name="The Broad Institute Genome Sequencing Platform"/>
            <person name="Earl A."/>
            <person name="Ward D."/>
            <person name="Feldgarden M."/>
            <person name="Gevers D."/>
            <person name="Morotomi M."/>
            <person name="Walker B."/>
            <person name="Young S.K."/>
            <person name="Zeng Q."/>
            <person name="Gargeya S."/>
            <person name="Fitzgerald M."/>
            <person name="Haas B."/>
            <person name="Abouelleil A."/>
            <person name="Alvarado L."/>
            <person name="Arachchi H.M."/>
            <person name="Berlin A.M."/>
            <person name="Chapman S.B."/>
            <person name="Goldberg J."/>
            <person name="Griggs A."/>
            <person name="Gujja S."/>
            <person name="Hansen M."/>
            <person name="Howarth C."/>
            <person name="Imamovic A."/>
            <person name="Larimer J."/>
            <person name="McCowen C."/>
            <person name="Montmayeur A."/>
            <person name="Murphy C."/>
            <person name="Neiman D."/>
            <person name="Pearson M."/>
            <person name="Priest M."/>
            <person name="Roberts A."/>
            <person name="Saif S."/>
            <person name="Shea T."/>
            <person name="Sisk P."/>
            <person name="Sykes S."/>
            <person name="Wortman J."/>
            <person name="Nusbaum C."/>
            <person name="Birren B."/>
        </authorList>
    </citation>
    <scope>NUCLEOTIDE SEQUENCE [LARGE SCALE GENOMIC DNA]</scope>
    <source>
        <strain evidence="1 2">YIT 12058</strain>
    </source>
</reference>